<gene>
    <name evidence="2" type="ORF">HZ995_09135</name>
</gene>
<dbReference type="RefSeq" id="WP_209355365.1">
    <property type="nucleotide sequence ID" value="NZ_CP060010.1"/>
</dbReference>
<name>A0A975I696_9RHOB</name>
<proteinExistence type="predicted"/>
<dbReference type="KEGG" id="cact:HZ995_09135"/>
<keyword evidence="1" id="KW-0175">Coiled coil</keyword>
<dbReference type="Proteomes" id="UP000665026">
    <property type="component" value="Chromosome"/>
</dbReference>
<reference evidence="2" key="1">
    <citation type="submission" date="2020-07" db="EMBL/GenBank/DDBJ databases">
        <title>Genome sequences of bacteria associated with the marine, planktonic diatom Thalassiosira profunda strain ECT2AJA-044.</title>
        <authorList>
            <person name="Gargas C.B."/>
            <person name="Roberts W.R."/>
            <person name="Alverson A.J."/>
        </authorList>
    </citation>
    <scope>NUCLEOTIDE SEQUENCE</scope>
    <source>
        <strain evidence="2">ECT2AJA-044</strain>
    </source>
</reference>
<evidence type="ECO:0000256" key="1">
    <source>
        <dbReference type="SAM" id="Coils"/>
    </source>
</evidence>
<accession>A0A975I696</accession>
<feature type="coiled-coil region" evidence="1">
    <location>
        <begin position="586"/>
        <end position="613"/>
    </location>
</feature>
<organism evidence="2 3">
    <name type="scientific">Cognatishimia activa</name>
    <dbReference type="NCBI Taxonomy" id="1715691"/>
    <lineage>
        <taxon>Bacteria</taxon>
        <taxon>Pseudomonadati</taxon>
        <taxon>Pseudomonadota</taxon>
        <taxon>Alphaproteobacteria</taxon>
        <taxon>Rhodobacterales</taxon>
        <taxon>Paracoccaceae</taxon>
        <taxon>Cognatishimia</taxon>
    </lineage>
</organism>
<evidence type="ECO:0008006" key="4">
    <source>
        <dbReference type="Google" id="ProtNLM"/>
    </source>
</evidence>
<dbReference type="EMBL" id="CP060010">
    <property type="protein sequence ID" value="QTN34674.1"/>
    <property type="molecule type" value="Genomic_DNA"/>
</dbReference>
<dbReference type="AlphaFoldDB" id="A0A975I696"/>
<evidence type="ECO:0000313" key="3">
    <source>
        <dbReference type="Proteomes" id="UP000665026"/>
    </source>
</evidence>
<sequence length="1014" mass="110393">MPLVYDEVEPGQLALREGLDLGEETQQSGLDVLGAAFRQENPVVSALTGFSFDHSIDRDPEYRSWDEVQGTKYEPYADRLANSPNAEQTALALAQIDREIEDKTAIHEAGAWGNLAGFSAAILSPTSLLPGGAVVKGAKGGVSIGKTAMTVSGANAAAIAIDELALHSSQQTRTGAETVYAIGGGVLLGGLLGAAVGKMSPEAFKAASHSAERLPEAIHDIDSSFRSVGAAENTEDFSLRKEKLFSTVRNLPVVGRPIMGTDPLLRSMLHDFQSVRAASARLAEPILEYEVNSSGKHVLSGRAPVETRIKTRRNNELAGLHAEFVRNYANYAKDGPVGLVGHFTAPVTGKWSHLFGYDRKLSSAQFAEEVAKALRRDDKHPISQVQKTAAALRTLLFEPTKKEAEELGIFPEGMRVKNAGSYLSRIYNTEKITRHLGDGSSDDILPILEKEFAKKRSDALQRLELDKSLSGALSRAMDDIEYDEFLAAKSDIEIKSEVEETVRTIRGLAPGQHAYQAVLSKPSRTRVLDVPDEVLEPWLESDARVIMTRYFETLVPDFELIREFGDIELSGAIQKINEEETRLTKAASSSRKKKQVERDANAARRDILAMKERIRGTYMLPSDPRNVWVAASRVSRTLSYTGLLGGFTISAMPDLGKVVGEAGVEAAFGSFTALTDPKRMKLGLEEASELGAAAEWYLNGRAMEIANLVDPFSSKTRGERIVGEIGRTFSYVAGIVPWNAGWKTVGGAFVASRMSKAAVAMASGKATQKQTRFLAANGIEPWMADRIAKQVQKHGDLNGTLWLAQGRAWDDKEAFRAFNDAMTREFDLMVPTPNQDRPLTFSSEAGKFFFQFKTFAFSAYHRILLASIQKADGDALASVVTMLALSVMVSHIKSDLGGYERKEGVALWEDALDRSGLAGWLMEVHAPANALLGGALSLSGEEVSRYRTRGTLEGLLGPSMGLAKGVGEGVAAASRAAAEKGQFTEWDRKQMLRAVPGNNLWYLMPLFQKIELQT</sequence>
<evidence type="ECO:0000313" key="2">
    <source>
        <dbReference type="EMBL" id="QTN34674.1"/>
    </source>
</evidence>
<protein>
    <recommendedName>
        <fullName evidence="4">Large polyvalent protein associated domain-containing protein</fullName>
    </recommendedName>
</protein>